<comment type="function">
    <text evidence="1">The natural substrate for this enzyme may be peptidyl-tRNAs which drop off the ribosome during protein synthesis.</text>
</comment>
<organism evidence="9">
    <name type="scientific">Caligus clemensi</name>
    <name type="common">Sea louse</name>
    <dbReference type="NCBI Taxonomy" id="344056"/>
    <lineage>
        <taxon>Eukaryota</taxon>
        <taxon>Metazoa</taxon>
        <taxon>Ecdysozoa</taxon>
        <taxon>Arthropoda</taxon>
        <taxon>Crustacea</taxon>
        <taxon>Multicrustacea</taxon>
        <taxon>Hexanauplia</taxon>
        <taxon>Copepoda</taxon>
        <taxon>Siphonostomatoida</taxon>
        <taxon>Caligidae</taxon>
        <taxon>Caligus</taxon>
    </lineage>
</organism>
<evidence type="ECO:0000256" key="3">
    <source>
        <dbReference type="ARBA" id="ARBA00013260"/>
    </source>
</evidence>
<dbReference type="InterPro" id="IPR002833">
    <property type="entry name" value="PTH2"/>
</dbReference>
<dbReference type="CDD" id="cd02430">
    <property type="entry name" value="PTH2"/>
    <property type="match status" value="1"/>
</dbReference>
<dbReference type="GO" id="GO:0004045">
    <property type="term" value="F:peptidyl-tRNA hydrolase activity"/>
    <property type="evidence" value="ECO:0007669"/>
    <property type="project" value="UniProtKB-EC"/>
</dbReference>
<feature type="transmembrane region" description="Helical" evidence="8">
    <location>
        <begin position="12"/>
        <end position="29"/>
    </location>
</feature>
<dbReference type="EC" id="3.1.1.29" evidence="3"/>
<reference evidence="9" key="1">
    <citation type="submission" date="2009-03" db="EMBL/GenBank/DDBJ databases">
        <title>Caligus clemensi ESTs and full-length cDNAs.</title>
        <authorList>
            <person name="Yasuike M."/>
            <person name="von Schalburg K."/>
            <person name="Cooper G."/>
            <person name="Leong J."/>
            <person name="Jones S.R.M."/>
            <person name="Koop B.F."/>
        </authorList>
    </citation>
    <scope>NUCLEOTIDE SEQUENCE</scope>
    <source>
        <tissue evidence="9">Whole</tissue>
    </source>
</reference>
<dbReference type="NCBIfam" id="NF003314">
    <property type="entry name" value="PRK04322.1"/>
    <property type="match status" value="1"/>
</dbReference>
<dbReference type="InterPro" id="IPR034759">
    <property type="entry name" value="Pept_tRNA_hydro_arch"/>
</dbReference>
<dbReference type="GO" id="GO:0005829">
    <property type="term" value="C:cytosol"/>
    <property type="evidence" value="ECO:0007669"/>
    <property type="project" value="TreeGrafter"/>
</dbReference>
<evidence type="ECO:0000256" key="5">
    <source>
        <dbReference type="ARBA" id="ARBA00022801"/>
    </source>
</evidence>
<comment type="similarity">
    <text evidence="6">Belongs to the PTH2 family.</text>
</comment>
<dbReference type="EMBL" id="BT081021">
    <property type="protein sequence ID" value="ACO15445.1"/>
    <property type="molecule type" value="mRNA"/>
</dbReference>
<keyword evidence="4" id="KW-0963">Cytoplasm</keyword>
<accession>C1C2E2</accession>
<dbReference type="InterPro" id="IPR023476">
    <property type="entry name" value="Pep_tRNA_hydro_II_dom_sf"/>
</dbReference>
<evidence type="ECO:0000256" key="4">
    <source>
        <dbReference type="ARBA" id="ARBA00022490"/>
    </source>
</evidence>
<dbReference type="FunFam" id="3.40.1490.10:FF:000001">
    <property type="entry name" value="Peptidyl-tRNA hydrolase 2"/>
    <property type="match status" value="1"/>
</dbReference>
<evidence type="ECO:0000256" key="2">
    <source>
        <dbReference type="ARBA" id="ARBA00004496"/>
    </source>
</evidence>
<evidence type="ECO:0000256" key="6">
    <source>
        <dbReference type="ARBA" id="ARBA00038050"/>
    </source>
</evidence>
<keyword evidence="8" id="KW-0812">Transmembrane</keyword>
<dbReference type="Pfam" id="PF01981">
    <property type="entry name" value="PTH2"/>
    <property type="match status" value="1"/>
</dbReference>
<keyword evidence="8" id="KW-0472">Membrane</keyword>
<evidence type="ECO:0000256" key="8">
    <source>
        <dbReference type="SAM" id="Phobius"/>
    </source>
</evidence>
<dbReference type="Gene3D" id="3.40.1490.10">
    <property type="entry name" value="Bit1"/>
    <property type="match status" value="1"/>
</dbReference>
<dbReference type="SUPFAM" id="SSF102462">
    <property type="entry name" value="Peptidyl-tRNA hydrolase II"/>
    <property type="match status" value="1"/>
</dbReference>
<keyword evidence="8" id="KW-1133">Transmembrane helix</keyword>
<dbReference type="AlphaFoldDB" id="C1C2E2"/>
<evidence type="ECO:0000256" key="1">
    <source>
        <dbReference type="ARBA" id="ARBA00003043"/>
    </source>
</evidence>
<evidence type="ECO:0000313" key="9">
    <source>
        <dbReference type="EMBL" id="ACO15445.1"/>
    </source>
</evidence>
<proteinExistence type="evidence at transcript level"/>
<sequence>MMEEGPQLTRLMFLAFSLGAGAGWVAFYYSSASRRRKAQDILQEYAELEGTMPRDKELKSQAYKHGLKMVLVVRTDLKMSKGKVAAQCCHAALDAYKKSKKGGSRAKQAVRLWEDIGQKKVTLKAESEEELLSLRRLALDKGLIAAVIQDAGKTEVEPGTYTVLAIGPDIENKVNEVTGELRLLH</sequence>
<dbReference type="PANTHER" id="PTHR12649:SF11">
    <property type="entry name" value="PEPTIDYL-TRNA HYDROLASE 2, MITOCHONDRIAL"/>
    <property type="match status" value="1"/>
</dbReference>
<gene>
    <name evidence="9" type="primary">PTH2</name>
</gene>
<comment type="catalytic activity">
    <reaction evidence="7">
        <text>an N-acyl-L-alpha-aminoacyl-tRNA + H2O = an N-acyl-L-amino acid + a tRNA + H(+)</text>
        <dbReference type="Rhea" id="RHEA:54448"/>
        <dbReference type="Rhea" id="RHEA-COMP:10123"/>
        <dbReference type="Rhea" id="RHEA-COMP:13883"/>
        <dbReference type="ChEBI" id="CHEBI:15377"/>
        <dbReference type="ChEBI" id="CHEBI:15378"/>
        <dbReference type="ChEBI" id="CHEBI:59874"/>
        <dbReference type="ChEBI" id="CHEBI:78442"/>
        <dbReference type="ChEBI" id="CHEBI:138191"/>
        <dbReference type="EC" id="3.1.1.29"/>
    </reaction>
</comment>
<protein>
    <recommendedName>
        <fullName evidence="3">peptidyl-tRNA hydrolase</fullName>
        <ecNumber evidence="3">3.1.1.29</ecNumber>
    </recommendedName>
</protein>
<dbReference type="HAMAP" id="MF_00628">
    <property type="entry name" value="Pept_tRNA_hydro_arch"/>
    <property type="match status" value="1"/>
</dbReference>
<comment type="subcellular location">
    <subcellularLocation>
        <location evidence="2">Cytoplasm</location>
    </subcellularLocation>
</comment>
<dbReference type="PANTHER" id="PTHR12649">
    <property type="entry name" value="PEPTIDYL-TRNA HYDROLASE 2"/>
    <property type="match status" value="1"/>
</dbReference>
<keyword evidence="5 9" id="KW-0378">Hydrolase</keyword>
<dbReference type="NCBIfam" id="TIGR00283">
    <property type="entry name" value="arch_pth2"/>
    <property type="match status" value="1"/>
</dbReference>
<evidence type="ECO:0000256" key="7">
    <source>
        <dbReference type="ARBA" id="ARBA00048707"/>
    </source>
</evidence>
<name>C1C2E2_CALCM</name>